<dbReference type="EMBL" id="CP113361">
    <property type="protein sequence ID" value="WAI02165.1"/>
    <property type="molecule type" value="Genomic_DNA"/>
</dbReference>
<dbReference type="AlphaFoldDB" id="A0A9X9S7B0"/>
<feature type="transmembrane region" description="Helical" evidence="1">
    <location>
        <begin position="330"/>
        <end position="351"/>
    </location>
</feature>
<evidence type="ECO:0000256" key="1">
    <source>
        <dbReference type="SAM" id="Phobius"/>
    </source>
</evidence>
<feature type="transmembrane region" description="Helical" evidence="1">
    <location>
        <begin position="298"/>
        <end position="318"/>
    </location>
</feature>
<accession>A0A9X9S7B0</accession>
<keyword evidence="1" id="KW-1133">Transmembrane helix</keyword>
<protein>
    <submittedName>
        <fullName evidence="2">Uncharacterized protein</fullName>
    </submittedName>
</protein>
<evidence type="ECO:0000313" key="2">
    <source>
        <dbReference type="EMBL" id="WAI02165.1"/>
    </source>
</evidence>
<dbReference type="GeneID" id="76834366"/>
<evidence type="ECO:0000313" key="3">
    <source>
        <dbReference type="Proteomes" id="UP001163096"/>
    </source>
</evidence>
<feature type="transmembrane region" description="Helical" evidence="1">
    <location>
        <begin position="113"/>
        <end position="135"/>
    </location>
</feature>
<proteinExistence type="predicted"/>
<feature type="transmembrane region" description="Helical" evidence="1">
    <location>
        <begin position="32"/>
        <end position="51"/>
    </location>
</feature>
<name>A0A9X9S7B0_METOG</name>
<reference evidence="2" key="1">
    <citation type="submission" date="2022-11" db="EMBL/GenBank/DDBJ databases">
        <title>Complete genome sequence of Methanogenium organophilum DSM 3596.</title>
        <authorList>
            <person name="Chen S.-C."/>
            <person name="Lai S.-J."/>
            <person name="You Y.-T."/>
        </authorList>
    </citation>
    <scope>NUCLEOTIDE SEQUENCE</scope>
    <source>
        <strain evidence="2">DSM 3596</strain>
    </source>
</reference>
<keyword evidence="1" id="KW-0812">Transmembrane</keyword>
<gene>
    <name evidence="2" type="ORF">OU421_04650</name>
</gene>
<feature type="transmembrane region" description="Helical" evidence="1">
    <location>
        <begin position="262"/>
        <end position="283"/>
    </location>
</feature>
<dbReference type="RefSeq" id="WP_268187443.1">
    <property type="nucleotide sequence ID" value="NZ_CP113361.1"/>
</dbReference>
<dbReference type="Proteomes" id="UP001163096">
    <property type="component" value="Chromosome"/>
</dbReference>
<organism evidence="2 3">
    <name type="scientific">Methanogenium organophilum</name>
    <dbReference type="NCBI Taxonomy" id="2199"/>
    <lineage>
        <taxon>Archaea</taxon>
        <taxon>Methanobacteriati</taxon>
        <taxon>Methanobacteriota</taxon>
        <taxon>Stenosarchaea group</taxon>
        <taxon>Methanomicrobia</taxon>
        <taxon>Methanomicrobiales</taxon>
        <taxon>Methanomicrobiaceae</taxon>
        <taxon>Methanogenium</taxon>
    </lineage>
</organism>
<keyword evidence="3" id="KW-1185">Reference proteome</keyword>
<feature type="transmembrane region" description="Helical" evidence="1">
    <location>
        <begin position="367"/>
        <end position="400"/>
    </location>
</feature>
<keyword evidence="1" id="KW-0472">Membrane</keyword>
<sequence length="406" mass="43074">MGGIMRVRKILKPERSSVGWGDDSERFPFARVAFIFGIILIIGSLFPSAAAHVPLTSAGNDHIEGAFPVTDPTKSWVVYGDLAGAGDVRYYRMEMAAGDELRLSLFTPDGGAAFVPGLVVMGPGLSSAGTAPLFVEMHHHDDEHRDEEEIHHMDEIHHTADETGSGSGGEPKEYGAVVIKGTVPAGAMFEPFTPSALYSTAAYSHRVTEPGTWYVAVYAPETSAAGGNFGLAIGYREEFTLWEWLLVPFSVAGIHRWEGQSWALILGPLVVTVIAGFGLIYWWRRRGGKAGPVINGPYGWLAVTAGLLYLGTAMMLLVQTLLALAKTGPAATVILPAVYITVAILPGWFALHSGLQSTGWGTKTGGILMIAVGIVGLFLWAGLLAGPACAFAAGVGAIVLGEKRLE</sequence>
<dbReference type="KEGG" id="mou:OU421_04650"/>